<dbReference type="GO" id="GO:0000149">
    <property type="term" value="F:SNARE binding"/>
    <property type="evidence" value="ECO:0007669"/>
    <property type="project" value="TreeGrafter"/>
</dbReference>
<dbReference type="GO" id="GO:0005886">
    <property type="term" value="C:plasma membrane"/>
    <property type="evidence" value="ECO:0007669"/>
    <property type="project" value="TreeGrafter"/>
</dbReference>
<evidence type="ECO:0000313" key="4">
    <source>
        <dbReference type="Proteomes" id="UP001152795"/>
    </source>
</evidence>
<evidence type="ECO:0000256" key="1">
    <source>
        <dbReference type="SAM" id="MobiDB-lite"/>
    </source>
</evidence>
<dbReference type="GO" id="GO:0006906">
    <property type="term" value="P:vesicle fusion"/>
    <property type="evidence" value="ECO:0007669"/>
    <property type="project" value="TreeGrafter"/>
</dbReference>
<reference evidence="3" key="1">
    <citation type="submission" date="2020-04" db="EMBL/GenBank/DDBJ databases">
        <authorList>
            <person name="Alioto T."/>
            <person name="Alioto T."/>
            <person name="Gomez Garrido J."/>
        </authorList>
    </citation>
    <scope>NUCLEOTIDE SEQUENCE</scope>
    <source>
        <strain evidence="3">A484AB</strain>
    </source>
</reference>
<dbReference type="GO" id="GO:0030424">
    <property type="term" value="C:axon"/>
    <property type="evidence" value="ECO:0007669"/>
    <property type="project" value="TreeGrafter"/>
</dbReference>
<dbReference type="PANTHER" id="PTHR10024">
    <property type="entry name" value="SYNAPTOTAGMIN"/>
    <property type="match status" value="1"/>
</dbReference>
<feature type="transmembrane region" description="Helical" evidence="2">
    <location>
        <begin position="6"/>
        <end position="29"/>
    </location>
</feature>
<dbReference type="SMART" id="SM00239">
    <property type="entry name" value="C2"/>
    <property type="match status" value="1"/>
</dbReference>
<comment type="caution">
    <text evidence="3">The sequence shown here is derived from an EMBL/GenBank/DDBJ whole genome shotgun (WGS) entry which is preliminary data.</text>
</comment>
<evidence type="ECO:0000256" key="2">
    <source>
        <dbReference type="SAM" id="Phobius"/>
    </source>
</evidence>
<dbReference type="InterPro" id="IPR000008">
    <property type="entry name" value="C2_dom"/>
</dbReference>
<dbReference type="AlphaFoldDB" id="A0A7D9HME5"/>
<keyword evidence="2" id="KW-1133">Transmembrane helix</keyword>
<gene>
    <name evidence="3" type="ORF">PACLA_8A032456</name>
</gene>
<dbReference type="Pfam" id="PF00168">
    <property type="entry name" value="C2"/>
    <property type="match status" value="1"/>
</dbReference>
<dbReference type="Gene3D" id="2.60.40.150">
    <property type="entry name" value="C2 domain"/>
    <property type="match status" value="2"/>
</dbReference>
<proteinExistence type="predicted"/>
<dbReference type="Proteomes" id="UP001152795">
    <property type="component" value="Unassembled WGS sequence"/>
</dbReference>
<keyword evidence="4" id="KW-1185">Reference proteome</keyword>
<dbReference type="GO" id="GO:0005544">
    <property type="term" value="F:calcium-dependent phospholipid binding"/>
    <property type="evidence" value="ECO:0007669"/>
    <property type="project" value="TreeGrafter"/>
</dbReference>
<name>A0A7D9HME5_PARCT</name>
<dbReference type="GO" id="GO:0070382">
    <property type="term" value="C:exocytic vesicle"/>
    <property type="evidence" value="ECO:0007669"/>
    <property type="project" value="TreeGrafter"/>
</dbReference>
<dbReference type="OrthoDB" id="5978493at2759"/>
<keyword evidence="2" id="KW-0812">Transmembrane</keyword>
<accession>A0A7D9HME5</accession>
<protein>
    <submittedName>
        <fullName evidence="3">Synaptotagmin-C-like isoform X1</fullName>
    </submittedName>
</protein>
<dbReference type="GO" id="GO:0030276">
    <property type="term" value="F:clathrin binding"/>
    <property type="evidence" value="ECO:0007669"/>
    <property type="project" value="TreeGrafter"/>
</dbReference>
<dbReference type="GO" id="GO:0005509">
    <property type="term" value="F:calcium ion binding"/>
    <property type="evidence" value="ECO:0007669"/>
    <property type="project" value="TreeGrafter"/>
</dbReference>
<dbReference type="GO" id="GO:0001786">
    <property type="term" value="F:phosphatidylserine binding"/>
    <property type="evidence" value="ECO:0007669"/>
    <property type="project" value="TreeGrafter"/>
</dbReference>
<dbReference type="SUPFAM" id="SSF49562">
    <property type="entry name" value="C2 domain (Calcium/lipid-binding domain, CaLB)"/>
    <property type="match status" value="2"/>
</dbReference>
<evidence type="ECO:0000313" key="3">
    <source>
        <dbReference type="EMBL" id="CAB3986086.1"/>
    </source>
</evidence>
<dbReference type="GO" id="GO:0048791">
    <property type="term" value="P:calcium ion-regulated exocytosis of neurotransmitter"/>
    <property type="evidence" value="ECO:0007669"/>
    <property type="project" value="TreeGrafter"/>
</dbReference>
<feature type="region of interest" description="Disordered" evidence="1">
    <location>
        <begin position="217"/>
        <end position="243"/>
    </location>
</feature>
<dbReference type="GO" id="GO:0098793">
    <property type="term" value="C:presynapse"/>
    <property type="evidence" value="ECO:0007669"/>
    <property type="project" value="GOC"/>
</dbReference>
<sequence length="382" mass="43412">MALDVYTVLVCVLALIFSFALSLVIILVIQLRRRYFKQRKLASKKDKPFTPQERESLTKQQSKRLDSVLEELGEGPDNVFEEQEQLSSLNASQISFSLYHNPSEDILVLDIWSVSDTPTDFIKGYVEAQLFPSDFEAGQFRTNVRECLDNAVIFNESFGIPNVSSEMIGNVYLKLFLYKTFGVYQPKCVGHTVFALNDVPWNPFGKTQFTHELRHHQVGESPTTPAITTDEESPCSSPSPSRAEKGELYISLRYQSKSGRINVVVLKAENIERGNVLQSDPYVKIKLLLLGEVIDKKQTKSQRRNSNSCWNEPFVFNIDEEKGLNNYELIFLVRRRDILSPHSTVGVVRIGAQVGGAGQSHWYAMMAKGNLMRQVARRHKIK</sequence>
<dbReference type="EMBL" id="CACRXK020000962">
    <property type="protein sequence ID" value="CAB3986086.1"/>
    <property type="molecule type" value="Genomic_DNA"/>
</dbReference>
<keyword evidence="2" id="KW-0472">Membrane</keyword>
<dbReference type="CDD" id="cd00276">
    <property type="entry name" value="C2B_Synaptotagmin"/>
    <property type="match status" value="1"/>
</dbReference>
<organism evidence="3 4">
    <name type="scientific">Paramuricea clavata</name>
    <name type="common">Red gorgonian</name>
    <name type="synonym">Violescent sea-whip</name>
    <dbReference type="NCBI Taxonomy" id="317549"/>
    <lineage>
        <taxon>Eukaryota</taxon>
        <taxon>Metazoa</taxon>
        <taxon>Cnidaria</taxon>
        <taxon>Anthozoa</taxon>
        <taxon>Octocorallia</taxon>
        <taxon>Malacalcyonacea</taxon>
        <taxon>Plexauridae</taxon>
        <taxon>Paramuricea</taxon>
    </lineage>
</organism>
<dbReference type="PROSITE" id="PS50004">
    <property type="entry name" value="C2"/>
    <property type="match status" value="2"/>
</dbReference>
<dbReference type="InterPro" id="IPR035892">
    <property type="entry name" value="C2_domain_sf"/>
</dbReference>
<dbReference type="PANTHER" id="PTHR10024:SF344">
    <property type="entry name" value="SYNAPTOTAGMIN-7"/>
    <property type="match status" value="1"/>
</dbReference>